<accession>C6LLJ0</accession>
<dbReference type="RefSeq" id="WP_006864291.1">
    <property type="nucleotide sequence ID" value="NZ_ACCL02000030.1"/>
</dbReference>
<keyword evidence="3" id="KW-1185">Reference proteome</keyword>
<keyword evidence="1" id="KW-0732">Signal</keyword>
<comment type="caution">
    <text evidence="2">The sequence shown here is derived from an EMBL/GenBank/DDBJ whole genome shotgun (WGS) entry which is preliminary data.</text>
</comment>
<protein>
    <submittedName>
        <fullName evidence="2">Uncharacterized protein</fullName>
    </submittedName>
</protein>
<dbReference type="OrthoDB" id="2048031at2"/>
<dbReference type="STRING" id="168384.SAMN05660368_03941"/>
<reference evidence="2" key="1">
    <citation type="submission" date="2009-07" db="EMBL/GenBank/DDBJ databases">
        <authorList>
            <person name="Weinstock G."/>
            <person name="Sodergren E."/>
            <person name="Clifton S."/>
            <person name="Fulton L."/>
            <person name="Fulton B."/>
            <person name="Courtney L."/>
            <person name="Fronick C."/>
            <person name="Harrison M."/>
            <person name="Strong C."/>
            <person name="Farmer C."/>
            <person name="Delahaunty K."/>
            <person name="Markovic C."/>
            <person name="Hall O."/>
            <person name="Minx P."/>
            <person name="Tomlinson C."/>
            <person name="Mitreva M."/>
            <person name="Nelson J."/>
            <person name="Hou S."/>
            <person name="Wollam A."/>
            <person name="Pepin K.H."/>
            <person name="Johnson M."/>
            <person name="Bhonagiri V."/>
            <person name="Nash W.E."/>
            <person name="Warren W."/>
            <person name="Chinwalla A."/>
            <person name="Mardis E.R."/>
            <person name="Wilson R.K."/>
        </authorList>
    </citation>
    <scope>NUCLEOTIDE SEQUENCE [LARGE SCALE GENOMIC DNA]</scope>
    <source>
        <strain evidence="2">DSM 14469</strain>
    </source>
</reference>
<proteinExistence type="predicted"/>
<name>C6LLJ0_9FIRM</name>
<feature type="signal peptide" evidence="1">
    <location>
        <begin position="1"/>
        <end position="24"/>
    </location>
</feature>
<dbReference type="EMBL" id="ACCL02000030">
    <property type="protein sequence ID" value="EET58530.1"/>
    <property type="molecule type" value="Genomic_DNA"/>
</dbReference>
<gene>
    <name evidence="2" type="ORF">BRYFOR_09538</name>
</gene>
<sequence length="374" mass="40849">MNKKKITMLCLCAGLAAVPGTAYAQETAETEIAAEVTQEETAAEESTEAAAEETAADEAAAEEIAAENSDTQLQAPTDFVFDPNTGEYSFQMTDERMGYYFIRIYHVDEEGNETGEYVVSSRRIKGGSTGEASGTLDVSAMPWGGYHINLVSFAPAGTDYSSPEAVTLKAHYGIGKALERPEMLILTSGNQAELIVDWYSLSDYLYYEYLPDMKFTFYSDAECTQEVFSDTVDLAALPDGDGYEAIPPANGSAWGFAMNQGEHLYTVTSESEQGTQEVSFSFINNIFTYTLDAGTYYVTCQALSKDEYCLDSQASTAVEIVLTEGESTEEFTAASTELWTDPAYGFQRMYASAGVQTDRTDFAGDQEVYGELLE</sequence>
<evidence type="ECO:0000313" key="3">
    <source>
        <dbReference type="Proteomes" id="UP000005561"/>
    </source>
</evidence>
<dbReference type="Proteomes" id="UP000005561">
    <property type="component" value="Unassembled WGS sequence"/>
</dbReference>
<evidence type="ECO:0000313" key="2">
    <source>
        <dbReference type="EMBL" id="EET58530.1"/>
    </source>
</evidence>
<organism evidence="2 3">
    <name type="scientific">Marvinbryantia formatexigens DSM 14469</name>
    <dbReference type="NCBI Taxonomy" id="478749"/>
    <lineage>
        <taxon>Bacteria</taxon>
        <taxon>Bacillati</taxon>
        <taxon>Bacillota</taxon>
        <taxon>Clostridia</taxon>
        <taxon>Lachnospirales</taxon>
        <taxon>Lachnospiraceae</taxon>
        <taxon>Marvinbryantia</taxon>
    </lineage>
</organism>
<feature type="chain" id="PRO_5002968570" evidence="1">
    <location>
        <begin position="25"/>
        <end position="374"/>
    </location>
</feature>
<evidence type="ECO:0000256" key="1">
    <source>
        <dbReference type="SAM" id="SignalP"/>
    </source>
</evidence>
<dbReference type="AlphaFoldDB" id="C6LLJ0"/>